<dbReference type="PROSITE" id="PS51257">
    <property type="entry name" value="PROKAR_LIPOPROTEIN"/>
    <property type="match status" value="1"/>
</dbReference>
<dbReference type="GO" id="GO:0008236">
    <property type="term" value="F:serine-type peptidase activity"/>
    <property type="evidence" value="ECO:0007669"/>
    <property type="project" value="InterPro"/>
</dbReference>
<dbReference type="InterPro" id="IPR012338">
    <property type="entry name" value="Beta-lactam/transpept-like"/>
</dbReference>
<dbReference type="Pfam" id="PF03572">
    <property type="entry name" value="Peptidase_S41"/>
    <property type="match status" value="1"/>
</dbReference>
<evidence type="ECO:0000313" key="4">
    <source>
        <dbReference type="Proteomes" id="UP000198862"/>
    </source>
</evidence>
<dbReference type="InterPro" id="IPR028204">
    <property type="entry name" value="Tricorn_C1"/>
</dbReference>
<dbReference type="InterPro" id="IPR005151">
    <property type="entry name" value="Tail-specific_protease"/>
</dbReference>
<dbReference type="Pfam" id="PF14684">
    <property type="entry name" value="Tricorn_C1"/>
    <property type="match status" value="1"/>
</dbReference>
<reference evidence="3 4" key="1">
    <citation type="submission" date="2016-10" db="EMBL/GenBank/DDBJ databases">
        <authorList>
            <person name="de Groot N.N."/>
        </authorList>
    </citation>
    <scope>NUCLEOTIDE SEQUENCE [LARGE SCALE GENOMIC DNA]</scope>
    <source>
        <strain evidence="3 4">DSM 6059</strain>
    </source>
</reference>
<dbReference type="Proteomes" id="UP000198862">
    <property type="component" value="Unassembled WGS sequence"/>
</dbReference>
<sequence length="867" mass="96214">MQIKSSYFKKAFSMSLLTSALFLAGCGSNDSDKKIDENPLLKFKGVWQLPGYGEVLDFKDNSLITYNTNSYGCVKVSEVQFDKLPLYSKYLSLDNNKLIYDNPFTSTATFQKQDTNFDACNVDKLLKSDDPITNFEFLWHTFNDYYAFFELRELNWQAVYEQYRPLVTASTTQEQLGDIFEAMLDDIDDGHISLSNKDTYIANGGDIKGRALQAYKLALSLGDEAQFGALYQAINSINLEVIKSNLVDGNLKQYDNSNAIHWGELPGNIGYLSINRVMGMNKTNADAPLGANDQLAYVEQDLKDTDLIMQTVMTQFKDTQGLVIDLRINNGGLDKVSQKIASYFSQTEYTFATKHVANKAFNGDKLSLKVVASPIEAYIKPIYVLTGQSSGSGGEVLTQALKSLAHVTTIGQATEGSVSDSLEFVMPNGWALSLSNEIYTDLQGAILEGQGVKPDVEMPVYAMLDLQMGSDTPIDYVLQQFGITPANVMSFDKVEQQIKASFDTLKLPGMSLAVIKNNEIVWETGFGFADIETERPITEHTPFNVGSVSKTMLATAIAQQVELGNVSLELPINEMNLPFEINNPHSDEPIKLKHLVSHTSGLLDTQNYNCSYYIHETGESLYASFGVEACDIQATLDTATFYQEYFTQGEKYYTDDVFATDDDALPGSYYEYSNVGAGLAGFAIEKLLDIDLSQTMKSQLFEPMGMLNTAWDHTQLSEQNPKAVQYSLDESNDLIAMPEFSYPTFFDGDLNTSAHDLARLLITIGNKGMIDNKRILKAQTVEMMLTPPVDTFTTDVDKQGLFWRINGAFIGHTGGDPGTNAVIQYNQITGAGFVVLMNGEDSEMGKDEMDEQLQPILNMIYRSGLMN</sequence>
<feature type="domain" description="Tail specific protease" evidence="2">
    <location>
        <begin position="223"/>
        <end position="459"/>
    </location>
</feature>
<dbReference type="STRING" id="1123010.SAMN02745724_03848"/>
<dbReference type="GO" id="GO:0006508">
    <property type="term" value="P:proteolysis"/>
    <property type="evidence" value="ECO:0007669"/>
    <property type="project" value="InterPro"/>
</dbReference>
<feature type="signal peptide" evidence="1">
    <location>
        <begin position="1"/>
        <end position="24"/>
    </location>
</feature>
<dbReference type="OrthoDB" id="9758793at2"/>
<dbReference type="SUPFAM" id="SSF52096">
    <property type="entry name" value="ClpP/crotonase"/>
    <property type="match status" value="1"/>
</dbReference>
<dbReference type="InterPro" id="IPR029045">
    <property type="entry name" value="ClpP/crotonase-like_dom_sf"/>
</dbReference>
<dbReference type="Gene3D" id="3.40.710.10">
    <property type="entry name" value="DD-peptidase/beta-lactamase superfamily"/>
    <property type="match status" value="1"/>
</dbReference>
<dbReference type="InterPro" id="IPR001466">
    <property type="entry name" value="Beta-lactam-related"/>
</dbReference>
<dbReference type="SUPFAM" id="SSF56601">
    <property type="entry name" value="beta-lactamase/transpeptidase-like"/>
    <property type="match status" value="1"/>
</dbReference>
<dbReference type="PANTHER" id="PTHR46825:SF9">
    <property type="entry name" value="BETA-LACTAMASE-RELATED DOMAIN-CONTAINING PROTEIN"/>
    <property type="match status" value="1"/>
</dbReference>
<accession>A0A1I1QDA8</accession>
<evidence type="ECO:0000259" key="2">
    <source>
        <dbReference type="SMART" id="SM00245"/>
    </source>
</evidence>
<dbReference type="InterPro" id="IPR050491">
    <property type="entry name" value="AmpC-like"/>
</dbReference>
<dbReference type="SMART" id="SM00245">
    <property type="entry name" value="TSPc"/>
    <property type="match status" value="1"/>
</dbReference>
<name>A0A1I1QDA8_9GAMM</name>
<dbReference type="Pfam" id="PF00144">
    <property type="entry name" value="Beta-lactamase"/>
    <property type="match status" value="1"/>
</dbReference>
<dbReference type="EMBL" id="FOLO01000040">
    <property type="protein sequence ID" value="SFD20086.1"/>
    <property type="molecule type" value="Genomic_DNA"/>
</dbReference>
<dbReference type="Gene3D" id="3.30.750.44">
    <property type="match status" value="1"/>
</dbReference>
<dbReference type="Gene3D" id="3.90.226.10">
    <property type="entry name" value="2-enoyl-CoA Hydratase, Chain A, domain 1"/>
    <property type="match status" value="1"/>
</dbReference>
<protein>
    <submittedName>
        <fullName evidence="3">CubicO group peptidase, beta-lactamase class C family</fullName>
    </submittedName>
</protein>
<evidence type="ECO:0000313" key="3">
    <source>
        <dbReference type="EMBL" id="SFD20086.1"/>
    </source>
</evidence>
<feature type="chain" id="PRO_5011629564" evidence="1">
    <location>
        <begin position="25"/>
        <end position="867"/>
    </location>
</feature>
<organism evidence="3 4">
    <name type="scientific">Pseudoalteromonas denitrificans DSM 6059</name>
    <dbReference type="NCBI Taxonomy" id="1123010"/>
    <lineage>
        <taxon>Bacteria</taxon>
        <taxon>Pseudomonadati</taxon>
        <taxon>Pseudomonadota</taxon>
        <taxon>Gammaproteobacteria</taxon>
        <taxon>Alteromonadales</taxon>
        <taxon>Pseudoalteromonadaceae</taxon>
        <taxon>Pseudoalteromonas</taxon>
    </lineage>
</organism>
<dbReference type="RefSeq" id="WP_091988390.1">
    <property type="nucleotide sequence ID" value="NZ_FOLO01000040.1"/>
</dbReference>
<keyword evidence="1" id="KW-0732">Signal</keyword>
<dbReference type="PANTHER" id="PTHR46825">
    <property type="entry name" value="D-ALANYL-D-ALANINE-CARBOXYPEPTIDASE/ENDOPEPTIDASE AMPH"/>
    <property type="match status" value="1"/>
</dbReference>
<keyword evidence="4" id="KW-1185">Reference proteome</keyword>
<evidence type="ECO:0000256" key="1">
    <source>
        <dbReference type="SAM" id="SignalP"/>
    </source>
</evidence>
<gene>
    <name evidence="3" type="ORF">SAMN02745724_03848</name>
</gene>
<dbReference type="CDD" id="cd07563">
    <property type="entry name" value="Peptidase_S41_IRBP"/>
    <property type="match status" value="1"/>
</dbReference>
<dbReference type="AlphaFoldDB" id="A0A1I1QDA8"/>
<proteinExistence type="predicted"/>